<accession>A0A0R3RFH3</accession>
<name>A0A0R3RFH3_9BILA</name>
<keyword evidence="1" id="KW-1133">Transmembrane helix</keyword>
<keyword evidence="1" id="KW-0472">Membrane</keyword>
<evidence type="ECO:0000313" key="2">
    <source>
        <dbReference type="Proteomes" id="UP000050640"/>
    </source>
</evidence>
<organism evidence="2 3">
    <name type="scientific">Elaeophora elaphi</name>
    <dbReference type="NCBI Taxonomy" id="1147741"/>
    <lineage>
        <taxon>Eukaryota</taxon>
        <taxon>Metazoa</taxon>
        <taxon>Ecdysozoa</taxon>
        <taxon>Nematoda</taxon>
        <taxon>Chromadorea</taxon>
        <taxon>Rhabditida</taxon>
        <taxon>Spirurina</taxon>
        <taxon>Spiruromorpha</taxon>
        <taxon>Filarioidea</taxon>
        <taxon>Onchocercidae</taxon>
        <taxon>Elaeophora</taxon>
    </lineage>
</organism>
<evidence type="ECO:0000256" key="1">
    <source>
        <dbReference type="SAM" id="Phobius"/>
    </source>
</evidence>
<dbReference type="WBParaSite" id="EEL_0000010901-mRNA-1">
    <property type="protein sequence ID" value="EEL_0000010901-mRNA-1"/>
    <property type="gene ID" value="EEL_0000010901"/>
</dbReference>
<feature type="transmembrane region" description="Helical" evidence="1">
    <location>
        <begin position="39"/>
        <end position="61"/>
    </location>
</feature>
<protein>
    <submittedName>
        <fullName evidence="3">Secreted protein</fullName>
    </submittedName>
</protein>
<proteinExistence type="predicted"/>
<reference evidence="3" key="1">
    <citation type="submission" date="2017-02" db="UniProtKB">
        <authorList>
            <consortium name="WormBaseParasite"/>
        </authorList>
    </citation>
    <scope>IDENTIFICATION</scope>
</reference>
<dbReference type="AlphaFoldDB" id="A0A0R3RFH3"/>
<feature type="transmembrane region" description="Helical" evidence="1">
    <location>
        <begin position="157"/>
        <end position="177"/>
    </location>
</feature>
<keyword evidence="2" id="KW-1185">Reference proteome</keyword>
<sequence>MKYCQEDVTCASSQYLFCITEIKIFLPEMMTMTIRVPSVRILPLSSLLIIAAITTTSHQYYDPTMRDYVEACDEMAQLAGDNFCRVFDICCRDRAKNKLNGDRCQLTDPTNGCQLTPEGNVEFLRCRAYNCTPEVTTTTTTTTTTARALLLSSSSTGINAGALITVIAFAAAFQLSLRQYCHWILSA</sequence>
<evidence type="ECO:0000313" key="3">
    <source>
        <dbReference type="WBParaSite" id="EEL_0000010901-mRNA-1"/>
    </source>
</evidence>
<dbReference type="Proteomes" id="UP000050640">
    <property type="component" value="Unplaced"/>
</dbReference>
<keyword evidence="1" id="KW-0812">Transmembrane</keyword>